<keyword evidence="2" id="KW-0805">Transcription regulation</keyword>
<dbReference type="EMBL" id="JASJOT010000023">
    <property type="protein sequence ID" value="MDJ1496583.1"/>
    <property type="molecule type" value="Genomic_DNA"/>
</dbReference>
<dbReference type="CDD" id="cd06171">
    <property type="entry name" value="Sigma70_r4"/>
    <property type="match status" value="1"/>
</dbReference>
<evidence type="ECO:0000313" key="8">
    <source>
        <dbReference type="Proteomes" id="UP001228581"/>
    </source>
</evidence>
<evidence type="ECO:0000313" key="7">
    <source>
        <dbReference type="EMBL" id="MDJ1496583.1"/>
    </source>
</evidence>
<sequence length="199" mass="23693">MSTQPEYFSNEDHIYWMQFRQGDATALGALAQKYYSTLFHYATRFSKDSAFIEDCIQDVLLRLWDRRMYLRETPSVKFYLLKALRHQLVKSLQKKSLENYSLDEEQLNNNEESLESQIISQEDWQSTSLLLQTHISGLSKRQQEALYLRYYENLSYEEIGQMMGIAPQSVANLLQYSLKKLRDCWPVMLWATFCYLIEF</sequence>
<dbReference type="InterPro" id="IPR039425">
    <property type="entry name" value="RNA_pol_sigma-70-like"/>
</dbReference>
<evidence type="ECO:0000256" key="1">
    <source>
        <dbReference type="ARBA" id="ARBA00010641"/>
    </source>
</evidence>
<feature type="domain" description="RNA polymerase sigma factor 70 region 4 type 2" evidence="6">
    <location>
        <begin position="130"/>
        <end position="181"/>
    </location>
</feature>
<evidence type="ECO:0000256" key="4">
    <source>
        <dbReference type="ARBA" id="ARBA00023163"/>
    </source>
</evidence>
<evidence type="ECO:0000259" key="5">
    <source>
        <dbReference type="Pfam" id="PF04542"/>
    </source>
</evidence>
<comment type="similarity">
    <text evidence="1">Belongs to the sigma-70 factor family. ECF subfamily.</text>
</comment>
<gene>
    <name evidence="7" type="ORF">QNI19_26860</name>
</gene>
<dbReference type="InterPro" id="IPR014284">
    <property type="entry name" value="RNA_pol_sigma-70_dom"/>
</dbReference>
<dbReference type="SUPFAM" id="SSF88659">
    <property type="entry name" value="Sigma3 and sigma4 domains of RNA polymerase sigma factors"/>
    <property type="match status" value="1"/>
</dbReference>
<keyword evidence="3" id="KW-0731">Sigma factor</keyword>
<protein>
    <submittedName>
        <fullName evidence="7">Sigma-70 family RNA polymerase sigma factor</fullName>
    </submittedName>
</protein>
<dbReference type="RefSeq" id="WP_314001511.1">
    <property type="nucleotide sequence ID" value="NZ_JASJOR010000024.1"/>
</dbReference>
<keyword evidence="4" id="KW-0804">Transcription</keyword>
<dbReference type="InterPro" id="IPR036388">
    <property type="entry name" value="WH-like_DNA-bd_sf"/>
</dbReference>
<comment type="caution">
    <text evidence="7">The sequence shown here is derived from an EMBL/GenBank/DDBJ whole genome shotgun (WGS) entry which is preliminary data.</text>
</comment>
<evidence type="ECO:0000256" key="3">
    <source>
        <dbReference type="ARBA" id="ARBA00023082"/>
    </source>
</evidence>
<keyword evidence="8" id="KW-1185">Reference proteome</keyword>
<dbReference type="Gene3D" id="1.10.10.10">
    <property type="entry name" value="Winged helix-like DNA-binding domain superfamily/Winged helix DNA-binding domain"/>
    <property type="match status" value="1"/>
</dbReference>
<dbReference type="InterPro" id="IPR013249">
    <property type="entry name" value="RNA_pol_sigma70_r4_t2"/>
</dbReference>
<evidence type="ECO:0000256" key="2">
    <source>
        <dbReference type="ARBA" id="ARBA00023015"/>
    </source>
</evidence>
<dbReference type="Pfam" id="PF08281">
    <property type="entry name" value="Sigma70_r4_2"/>
    <property type="match status" value="1"/>
</dbReference>
<dbReference type="Proteomes" id="UP001228581">
    <property type="component" value="Unassembled WGS sequence"/>
</dbReference>
<name>A0ABT7CS75_9BACT</name>
<dbReference type="PANTHER" id="PTHR43133">
    <property type="entry name" value="RNA POLYMERASE ECF-TYPE SIGMA FACTO"/>
    <property type="match status" value="1"/>
</dbReference>
<accession>A0ABT7CS75</accession>
<dbReference type="Gene3D" id="1.10.1740.10">
    <property type="match status" value="1"/>
</dbReference>
<proteinExistence type="inferred from homology"/>
<dbReference type="InterPro" id="IPR007627">
    <property type="entry name" value="RNA_pol_sigma70_r2"/>
</dbReference>
<dbReference type="NCBIfam" id="TIGR02937">
    <property type="entry name" value="sigma70-ECF"/>
    <property type="match status" value="1"/>
</dbReference>
<reference evidence="7 8" key="1">
    <citation type="submission" date="2023-05" db="EMBL/GenBank/DDBJ databases">
        <authorList>
            <person name="Zhang X."/>
        </authorList>
    </citation>
    <scope>NUCLEOTIDE SEQUENCE [LARGE SCALE GENOMIC DNA]</scope>
    <source>
        <strain evidence="7 8">DM2B3-1</strain>
    </source>
</reference>
<dbReference type="InterPro" id="IPR013325">
    <property type="entry name" value="RNA_pol_sigma_r2"/>
</dbReference>
<dbReference type="SUPFAM" id="SSF88946">
    <property type="entry name" value="Sigma2 domain of RNA polymerase sigma factors"/>
    <property type="match status" value="1"/>
</dbReference>
<dbReference type="PANTHER" id="PTHR43133:SF46">
    <property type="entry name" value="RNA POLYMERASE SIGMA-70 FACTOR ECF SUBFAMILY"/>
    <property type="match status" value="1"/>
</dbReference>
<dbReference type="Pfam" id="PF04542">
    <property type="entry name" value="Sigma70_r2"/>
    <property type="match status" value="1"/>
</dbReference>
<organism evidence="7 8">
    <name type="scientific">Xanthocytophaga flava</name>
    <dbReference type="NCBI Taxonomy" id="3048013"/>
    <lineage>
        <taxon>Bacteria</taxon>
        <taxon>Pseudomonadati</taxon>
        <taxon>Bacteroidota</taxon>
        <taxon>Cytophagia</taxon>
        <taxon>Cytophagales</taxon>
        <taxon>Rhodocytophagaceae</taxon>
        <taxon>Xanthocytophaga</taxon>
    </lineage>
</organism>
<dbReference type="InterPro" id="IPR013324">
    <property type="entry name" value="RNA_pol_sigma_r3/r4-like"/>
</dbReference>
<evidence type="ECO:0000259" key="6">
    <source>
        <dbReference type="Pfam" id="PF08281"/>
    </source>
</evidence>
<feature type="domain" description="RNA polymerase sigma-70 region 2" evidence="5">
    <location>
        <begin position="30"/>
        <end position="96"/>
    </location>
</feature>